<feature type="compositionally biased region" description="Low complexity" evidence="1">
    <location>
        <begin position="8"/>
        <end position="25"/>
    </location>
</feature>
<evidence type="ECO:0000313" key="3">
    <source>
        <dbReference type="Proteomes" id="UP001165378"/>
    </source>
</evidence>
<dbReference type="EMBL" id="JAKFHA010000017">
    <property type="protein sequence ID" value="MCF2530676.1"/>
    <property type="molecule type" value="Genomic_DNA"/>
</dbReference>
<dbReference type="Proteomes" id="UP001165378">
    <property type="component" value="Unassembled WGS sequence"/>
</dbReference>
<evidence type="ECO:0000313" key="2">
    <source>
        <dbReference type="EMBL" id="MCF2530676.1"/>
    </source>
</evidence>
<organism evidence="2 3">
    <name type="scientific">Yinghuangia soli</name>
    <dbReference type="NCBI Taxonomy" id="2908204"/>
    <lineage>
        <taxon>Bacteria</taxon>
        <taxon>Bacillati</taxon>
        <taxon>Actinomycetota</taxon>
        <taxon>Actinomycetes</taxon>
        <taxon>Kitasatosporales</taxon>
        <taxon>Streptomycetaceae</taxon>
        <taxon>Yinghuangia</taxon>
    </lineage>
</organism>
<sequence>MIIPLQRAASDAEAIPAAPRYAEAAGDPGEAAMLPPTTGRDTQTGSPDVVLDPGSEQPGNGSDRIAGEAA</sequence>
<name>A0AA41Q4S1_9ACTN</name>
<proteinExistence type="predicted"/>
<reference evidence="2" key="1">
    <citation type="submission" date="2022-01" db="EMBL/GenBank/DDBJ databases">
        <title>Genome-Based Taxonomic Classification of the Phylum Actinobacteria.</title>
        <authorList>
            <person name="Gao Y."/>
        </authorList>
    </citation>
    <scope>NUCLEOTIDE SEQUENCE</scope>
    <source>
        <strain evidence="2">KLBMP 8922</strain>
    </source>
</reference>
<gene>
    <name evidence="2" type="ORF">LZ495_26125</name>
</gene>
<accession>A0AA41Q4S1</accession>
<evidence type="ECO:0000256" key="1">
    <source>
        <dbReference type="SAM" id="MobiDB-lite"/>
    </source>
</evidence>
<dbReference type="RefSeq" id="WP_235055333.1">
    <property type="nucleotide sequence ID" value="NZ_JAKFHA010000017.1"/>
</dbReference>
<protein>
    <submittedName>
        <fullName evidence="2">Uncharacterized protein</fullName>
    </submittedName>
</protein>
<feature type="region of interest" description="Disordered" evidence="1">
    <location>
        <begin position="1"/>
        <end position="70"/>
    </location>
</feature>
<comment type="caution">
    <text evidence="2">The sequence shown here is derived from an EMBL/GenBank/DDBJ whole genome shotgun (WGS) entry which is preliminary data.</text>
</comment>
<keyword evidence="3" id="KW-1185">Reference proteome</keyword>
<dbReference type="AlphaFoldDB" id="A0AA41Q4S1"/>